<evidence type="ECO:0000313" key="2">
    <source>
        <dbReference type="Proteomes" id="UP000299102"/>
    </source>
</evidence>
<dbReference type="Proteomes" id="UP000299102">
    <property type="component" value="Unassembled WGS sequence"/>
</dbReference>
<name>A0A4C1W121_EUMVA</name>
<dbReference type="AlphaFoldDB" id="A0A4C1W121"/>
<reference evidence="1 2" key="1">
    <citation type="journal article" date="2019" name="Commun. Biol.">
        <title>The bagworm genome reveals a unique fibroin gene that provides high tensile strength.</title>
        <authorList>
            <person name="Kono N."/>
            <person name="Nakamura H."/>
            <person name="Ohtoshi R."/>
            <person name="Tomita M."/>
            <person name="Numata K."/>
            <person name="Arakawa K."/>
        </authorList>
    </citation>
    <scope>NUCLEOTIDE SEQUENCE [LARGE SCALE GENOMIC DNA]</scope>
</reference>
<dbReference type="EMBL" id="BGZK01000449">
    <property type="protein sequence ID" value="GBP44252.1"/>
    <property type="molecule type" value="Genomic_DNA"/>
</dbReference>
<comment type="caution">
    <text evidence="1">The sequence shown here is derived from an EMBL/GenBank/DDBJ whole genome shotgun (WGS) entry which is preliminary data.</text>
</comment>
<accession>A0A4C1W121</accession>
<protein>
    <submittedName>
        <fullName evidence="1">Uncharacterized protein</fullName>
    </submittedName>
</protein>
<organism evidence="1 2">
    <name type="scientific">Eumeta variegata</name>
    <name type="common">Bagworm moth</name>
    <name type="synonym">Eumeta japonica</name>
    <dbReference type="NCBI Taxonomy" id="151549"/>
    <lineage>
        <taxon>Eukaryota</taxon>
        <taxon>Metazoa</taxon>
        <taxon>Ecdysozoa</taxon>
        <taxon>Arthropoda</taxon>
        <taxon>Hexapoda</taxon>
        <taxon>Insecta</taxon>
        <taxon>Pterygota</taxon>
        <taxon>Neoptera</taxon>
        <taxon>Endopterygota</taxon>
        <taxon>Lepidoptera</taxon>
        <taxon>Glossata</taxon>
        <taxon>Ditrysia</taxon>
        <taxon>Tineoidea</taxon>
        <taxon>Psychidae</taxon>
        <taxon>Oiketicinae</taxon>
        <taxon>Eumeta</taxon>
    </lineage>
</organism>
<evidence type="ECO:0000313" key="1">
    <source>
        <dbReference type="EMBL" id="GBP44252.1"/>
    </source>
</evidence>
<sequence>MHNVHPHFGSALRNAVKASPNVDVLLTGVPTARDMPHRRFLRARHMMSLNTNTGWVRLSYPARTRLGGVGVNVYPLGTGTSTQFINAGEDGGELIFYALYDNITWYRP</sequence>
<proteinExistence type="predicted"/>
<gene>
    <name evidence="1" type="ORF">EVAR_22136_1</name>
</gene>
<keyword evidence="2" id="KW-1185">Reference proteome</keyword>